<dbReference type="PROSITE" id="PS50006">
    <property type="entry name" value="FHA_DOMAIN"/>
    <property type="match status" value="1"/>
</dbReference>
<organism evidence="3 4">
    <name type="scientific">Acidilutibacter cellobiosedens</name>
    <dbReference type="NCBI Taxonomy" id="2507161"/>
    <lineage>
        <taxon>Bacteria</taxon>
        <taxon>Bacillati</taxon>
        <taxon>Bacillota</taxon>
        <taxon>Tissierellia</taxon>
        <taxon>Tissierellales</taxon>
        <taxon>Acidilutibacteraceae</taxon>
        <taxon>Acidilutibacter</taxon>
    </lineage>
</organism>
<dbReference type="SUPFAM" id="SSF49879">
    <property type="entry name" value="SMAD/FHA domain"/>
    <property type="match status" value="1"/>
</dbReference>
<dbReference type="AlphaFoldDB" id="A0A410QE51"/>
<evidence type="ECO:0000313" key="3">
    <source>
        <dbReference type="EMBL" id="QAT62322.1"/>
    </source>
</evidence>
<feature type="transmembrane region" description="Helical" evidence="1">
    <location>
        <begin position="12"/>
        <end position="32"/>
    </location>
</feature>
<keyword evidence="4" id="KW-1185">Reference proteome</keyword>
<dbReference type="CDD" id="cd00060">
    <property type="entry name" value="FHA"/>
    <property type="match status" value="1"/>
</dbReference>
<evidence type="ECO:0000256" key="1">
    <source>
        <dbReference type="SAM" id="Phobius"/>
    </source>
</evidence>
<feature type="domain" description="FHA" evidence="2">
    <location>
        <begin position="69"/>
        <end position="118"/>
    </location>
</feature>
<accession>A0A410QE51</accession>
<dbReference type="InterPro" id="IPR000253">
    <property type="entry name" value="FHA_dom"/>
</dbReference>
<keyword evidence="1" id="KW-1133">Transmembrane helix</keyword>
<keyword evidence="1" id="KW-0472">Membrane</keyword>
<dbReference type="PANTHER" id="PTHR23308">
    <property type="entry name" value="NUCLEAR INHIBITOR OF PROTEIN PHOSPHATASE-1"/>
    <property type="match status" value="1"/>
</dbReference>
<dbReference type="KEGG" id="spoa:EQM13_12510"/>
<dbReference type="RefSeq" id="WP_071140518.1">
    <property type="nucleotide sequence ID" value="NZ_CP035282.1"/>
</dbReference>
<dbReference type="InterPro" id="IPR008984">
    <property type="entry name" value="SMAD_FHA_dom_sf"/>
</dbReference>
<dbReference type="OrthoDB" id="9816434at2"/>
<protein>
    <submittedName>
        <fullName evidence="3">FHA domain-containing protein</fullName>
    </submittedName>
</protein>
<dbReference type="Proteomes" id="UP000287969">
    <property type="component" value="Chromosome"/>
</dbReference>
<evidence type="ECO:0000313" key="4">
    <source>
        <dbReference type="Proteomes" id="UP000287969"/>
    </source>
</evidence>
<keyword evidence="1" id="KW-0812">Transmembrane</keyword>
<name>A0A410QE51_9FIRM</name>
<proteinExistence type="predicted"/>
<dbReference type="Gene3D" id="2.60.200.20">
    <property type="match status" value="1"/>
</dbReference>
<dbReference type="InterPro" id="IPR050923">
    <property type="entry name" value="Cell_Proc_Reg/RNA_Proc"/>
</dbReference>
<reference evidence="4" key="1">
    <citation type="submission" date="2019-01" db="EMBL/GenBank/DDBJ databases">
        <title>Draft genomes of a novel of Sporanaerobacter strains.</title>
        <authorList>
            <person name="Ma S."/>
        </authorList>
    </citation>
    <scope>NUCLEOTIDE SEQUENCE [LARGE SCALE GENOMIC DNA]</scope>
    <source>
        <strain evidence="4">NJN-17</strain>
    </source>
</reference>
<dbReference type="SMART" id="SM00240">
    <property type="entry name" value="FHA"/>
    <property type="match status" value="1"/>
</dbReference>
<evidence type="ECO:0000259" key="2">
    <source>
        <dbReference type="PROSITE" id="PS50006"/>
    </source>
</evidence>
<gene>
    <name evidence="3" type="ORF">EQM13_12510</name>
</gene>
<sequence length="143" mass="16885">MYNILSLVFKYLFIFVIYFFMINIIRLIYLDIKGINMTTFDKNTYLKLINRKEALPFKVKEYYSVDDGVSIGRGNQNNIVIKDQYISKQHLKIVKDEDEYYLEDLNSANGSFVNGQRVMDVIRIKNGDRINLGQVEFLFVNKD</sequence>
<dbReference type="Pfam" id="PF00498">
    <property type="entry name" value="FHA"/>
    <property type="match status" value="1"/>
</dbReference>
<dbReference type="EMBL" id="CP035282">
    <property type="protein sequence ID" value="QAT62322.1"/>
    <property type="molecule type" value="Genomic_DNA"/>
</dbReference>